<dbReference type="InterPro" id="IPR032466">
    <property type="entry name" value="Metal_Hydrolase"/>
</dbReference>
<keyword evidence="1" id="KW-0378">Hydrolase</keyword>
<sequence length="108" mass="11428">MLIDTHCHLDAAEFDTDRSEVIGHALEAGVQAIVIPAVARAHSAALREPAEPAAGGAHAPRTHPLYVQRPPESNLCALRDPHPQPHGQPPVAPSTTHSRAILTSQLPP</sequence>
<evidence type="ECO:0000256" key="2">
    <source>
        <dbReference type="SAM" id="MobiDB-lite"/>
    </source>
</evidence>
<feature type="compositionally biased region" description="Low complexity" evidence="2">
    <location>
        <begin position="49"/>
        <end position="59"/>
    </location>
</feature>
<organism evidence="3 4">
    <name type="scientific">Achromobacter ruhlandii</name>
    <dbReference type="NCBI Taxonomy" id="72557"/>
    <lineage>
        <taxon>Bacteria</taxon>
        <taxon>Pseudomonadati</taxon>
        <taxon>Pseudomonadota</taxon>
        <taxon>Betaproteobacteria</taxon>
        <taxon>Burkholderiales</taxon>
        <taxon>Alcaligenaceae</taxon>
        <taxon>Achromobacter</taxon>
    </lineage>
</organism>
<protein>
    <recommendedName>
        <fullName evidence="5">Metal-dependent hydrolase YcfH</fullName>
    </recommendedName>
</protein>
<dbReference type="GO" id="GO:0016788">
    <property type="term" value="F:hydrolase activity, acting on ester bonds"/>
    <property type="evidence" value="ECO:0007669"/>
    <property type="project" value="InterPro"/>
</dbReference>
<feature type="region of interest" description="Disordered" evidence="2">
    <location>
        <begin position="49"/>
        <end position="108"/>
    </location>
</feature>
<dbReference type="InterPro" id="IPR001130">
    <property type="entry name" value="TatD-like"/>
</dbReference>
<accession>A0A848NRN5</accession>
<dbReference type="Gene3D" id="3.20.20.140">
    <property type="entry name" value="Metal-dependent hydrolases"/>
    <property type="match status" value="1"/>
</dbReference>
<comment type="caution">
    <text evidence="3">The sequence shown here is derived from an EMBL/GenBank/DDBJ whole genome shotgun (WGS) entry which is preliminary data.</text>
</comment>
<evidence type="ECO:0000256" key="1">
    <source>
        <dbReference type="ARBA" id="ARBA00022801"/>
    </source>
</evidence>
<name>A0A848NRN5_9BURK</name>
<dbReference type="SUPFAM" id="SSF51556">
    <property type="entry name" value="Metallo-dependent hydrolases"/>
    <property type="match status" value="1"/>
</dbReference>
<dbReference type="RefSeq" id="WP_169538131.1">
    <property type="nucleotide sequence ID" value="NZ_JABBZE010000803.1"/>
</dbReference>
<dbReference type="Pfam" id="PF01026">
    <property type="entry name" value="TatD_DNase"/>
    <property type="match status" value="1"/>
</dbReference>
<dbReference type="AlphaFoldDB" id="A0A848NRN5"/>
<proteinExistence type="predicted"/>
<dbReference type="PROSITE" id="PS01137">
    <property type="entry name" value="TATD_1"/>
    <property type="match status" value="1"/>
</dbReference>
<evidence type="ECO:0000313" key="3">
    <source>
        <dbReference type="EMBL" id="NMU93704.1"/>
    </source>
</evidence>
<feature type="non-terminal residue" evidence="3">
    <location>
        <position position="108"/>
    </location>
</feature>
<gene>
    <name evidence="3" type="ORF">HGQ98_30865</name>
</gene>
<reference evidence="3 4" key="1">
    <citation type="submission" date="2020-04" db="EMBL/GenBank/DDBJ databases">
        <title>Achromobacter ruhlandii genome sequencing and assembly.</title>
        <authorList>
            <person name="Martins R.C.R."/>
            <person name="Perdigao-Neto L.V."/>
            <person name="Levin A.S.S."/>
            <person name="Costa S.F."/>
        </authorList>
    </citation>
    <scope>NUCLEOTIDE SEQUENCE [LARGE SCALE GENOMIC DNA]</scope>
    <source>
        <strain evidence="3 4">9035ralo</strain>
    </source>
</reference>
<evidence type="ECO:0000313" key="4">
    <source>
        <dbReference type="Proteomes" id="UP000542405"/>
    </source>
</evidence>
<feature type="compositionally biased region" description="Polar residues" evidence="2">
    <location>
        <begin position="93"/>
        <end position="108"/>
    </location>
</feature>
<evidence type="ECO:0008006" key="5">
    <source>
        <dbReference type="Google" id="ProtNLM"/>
    </source>
</evidence>
<dbReference type="InterPro" id="IPR018228">
    <property type="entry name" value="DNase_TatD-rel_CS"/>
</dbReference>
<dbReference type="Proteomes" id="UP000542405">
    <property type="component" value="Unassembled WGS sequence"/>
</dbReference>
<dbReference type="EMBL" id="JABBZE010000803">
    <property type="protein sequence ID" value="NMU93704.1"/>
    <property type="molecule type" value="Genomic_DNA"/>
</dbReference>